<dbReference type="GeneID" id="114480242"/>
<sequence>MATPNMLQKKNGQYLWFSLLALGFRPDTAASPLTSKASSASKRVNLGVSMFDKPNKEAFYMVSRFLLRKLNQTRFQEAYRHCCPILNHKDDAEFRKITCAWLKEIMNETANAGSKVVASLFISPGGPKFITLMLDLAQHVMLQEMKTFTTDNSWVPEAAAMPTSSSDMAVKRYNLVRSRFLKGAVDQDRFLQEYQRRAQLHVKTMKELRAEGAKYDDLLRRHSCDSTEGEEATAQKVQKVRTLWSTINGMMSEIKEGQKAVDCVLKGDVDQYVLDGTDRVLKIPSCLLERIEQLPHQLRSGNVYEGGQLNLLCVMELMNHALQILKERRSQASDSSLSAQTLQDKCHQMGRMLQDLHLIRQKISKEEIPQRKSAIKQMEKDWDRKWQDTLKDMALVSFLNEDPALGFLSPMAPLSFEPAGEACYRNGVFSQYPAKLLEDKLPEGQTQEDAAPDDFHLRSSQPAAAERPESPRAVCTEAPQSNASLDWLFNTSPSPPPKTPSLAAAPQASSKETHHSLKKALPTTTPTGILEMEYENLAEQFADAVITTTPSESQEKGLHLEDLLVTLQKDPFSTRKQLPRTPESLILDVKTSWRKAILEDEAKKKQSFVCSDSLTELLGASHAASPPISQQGVLHKTFLSWDTFNTETLHSVSGTGSSAIHYSLDQETLPEIPSCDSLLSLSDEDDDDDLLISPPSPTCKTRQACGGGLALKNVRTPECLETSSDLLSKLHTPAETTDKVFSLDLEELEKASPVKKEEYSLPTLITFSPIDDMKC</sequence>
<dbReference type="InterPro" id="IPR028163">
    <property type="entry name" value="HAUS_6_N"/>
</dbReference>
<dbReference type="Pfam" id="PF14661">
    <property type="entry name" value="HAUS6_N"/>
    <property type="match status" value="1"/>
</dbReference>
<dbReference type="CTD" id="54801"/>
<dbReference type="PANTHER" id="PTHR16151:SF2">
    <property type="entry name" value="HAUS AUGMIN-LIKE COMPLEX SUBUNIT 6"/>
    <property type="match status" value="1"/>
</dbReference>
<dbReference type="Proteomes" id="UP000694680">
    <property type="component" value="Chromosome 18"/>
</dbReference>
<dbReference type="GO" id="GO:1990498">
    <property type="term" value="C:mitotic spindle microtubule"/>
    <property type="evidence" value="ECO:0007669"/>
    <property type="project" value="TreeGrafter"/>
</dbReference>
<reference evidence="3" key="1">
    <citation type="submission" date="2020-06" db="EMBL/GenBank/DDBJ databases">
        <authorList>
            <consortium name="Wellcome Sanger Institute Data Sharing"/>
        </authorList>
    </citation>
    <scope>NUCLEOTIDE SEQUENCE [LARGE SCALE GENOMIC DNA]</scope>
</reference>
<evidence type="ECO:0000313" key="3">
    <source>
        <dbReference type="Ensembl" id="ENSGWIP00000056262.1"/>
    </source>
</evidence>
<organism evidence="3 4">
    <name type="scientific">Gouania willdenowi</name>
    <name type="common">Blunt-snouted clingfish</name>
    <name type="synonym">Lepadogaster willdenowi</name>
    <dbReference type="NCBI Taxonomy" id="441366"/>
    <lineage>
        <taxon>Eukaryota</taxon>
        <taxon>Metazoa</taxon>
        <taxon>Chordata</taxon>
        <taxon>Craniata</taxon>
        <taxon>Vertebrata</taxon>
        <taxon>Euteleostomi</taxon>
        <taxon>Actinopterygii</taxon>
        <taxon>Neopterygii</taxon>
        <taxon>Teleostei</taxon>
        <taxon>Neoteleostei</taxon>
        <taxon>Acanthomorphata</taxon>
        <taxon>Ovalentaria</taxon>
        <taxon>Blenniimorphae</taxon>
        <taxon>Blenniiformes</taxon>
        <taxon>Gobiesocoidei</taxon>
        <taxon>Gobiesocidae</taxon>
        <taxon>Gobiesocinae</taxon>
        <taxon>Gouania</taxon>
    </lineage>
</organism>
<gene>
    <name evidence="3" type="primary">haus6</name>
</gene>
<dbReference type="AlphaFoldDB" id="A0A8C5I8K4"/>
<feature type="region of interest" description="Disordered" evidence="1">
    <location>
        <begin position="485"/>
        <end position="520"/>
    </location>
</feature>
<evidence type="ECO:0000256" key="1">
    <source>
        <dbReference type="SAM" id="MobiDB-lite"/>
    </source>
</evidence>
<evidence type="ECO:0000259" key="2">
    <source>
        <dbReference type="Pfam" id="PF14661"/>
    </source>
</evidence>
<dbReference type="Ensembl" id="ENSGWIT00000060543.1">
    <property type="protein sequence ID" value="ENSGWIP00000056262.1"/>
    <property type="gene ID" value="ENSGWIG00000026683.1"/>
</dbReference>
<evidence type="ECO:0000313" key="4">
    <source>
        <dbReference type="Proteomes" id="UP000694680"/>
    </source>
</evidence>
<dbReference type="InterPro" id="IPR026797">
    <property type="entry name" value="HAUS_6"/>
</dbReference>
<proteinExistence type="predicted"/>
<reference evidence="3" key="2">
    <citation type="submission" date="2025-08" db="UniProtKB">
        <authorList>
            <consortium name="Ensembl"/>
        </authorList>
    </citation>
    <scope>IDENTIFICATION</scope>
</reference>
<reference evidence="3" key="3">
    <citation type="submission" date="2025-09" db="UniProtKB">
        <authorList>
            <consortium name="Ensembl"/>
        </authorList>
    </citation>
    <scope>IDENTIFICATION</scope>
</reference>
<dbReference type="GO" id="GO:0008017">
    <property type="term" value="F:microtubule binding"/>
    <property type="evidence" value="ECO:0007669"/>
    <property type="project" value="TreeGrafter"/>
</dbReference>
<feature type="domain" description="HAUS augmin-like complex subunit 6 N-terminal" evidence="2">
    <location>
        <begin position="15"/>
        <end position="245"/>
    </location>
</feature>
<dbReference type="GO" id="GO:0051225">
    <property type="term" value="P:spindle assembly"/>
    <property type="evidence" value="ECO:0007669"/>
    <property type="project" value="InterPro"/>
</dbReference>
<protein>
    <recommendedName>
        <fullName evidence="2">HAUS augmin-like complex subunit 6 N-terminal domain-containing protein</fullName>
    </recommendedName>
</protein>
<accession>A0A8C5I8K4</accession>
<dbReference type="OrthoDB" id="5575722at2759"/>
<dbReference type="GO" id="GO:0070652">
    <property type="term" value="C:HAUS complex"/>
    <property type="evidence" value="ECO:0007669"/>
    <property type="project" value="InterPro"/>
</dbReference>
<dbReference type="PANTHER" id="PTHR16151">
    <property type="entry name" value="HAUS AUGMIN-LIKE COMPLEX SUBUNIT 6"/>
    <property type="match status" value="1"/>
</dbReference>
<keyword evidence="4" id="KW-1185">Reference proteome</keyword>
<name>A0A8C5I8K4_GOUWI</name>
<dbReference type="RefSeq" id="XP_028329997.1">
    <property type="nucleotide sequence ID" value="XM_028474196.1"/>
</dbReference>